<keyword evidence="3" id="KW-1185">Reference proteome</keyword>
<comment type="caution">
    <text evidence="2">The sequence shown here is derived from an EMBL/GenBank/DDBJ whole genome shotgun (WGS) entry which is preliminary data.</text>
</comment>
<dbReference type="InterPro" id="IPR025566">
    <property type="entry name" value="DUF4331"/>
</dbReference>
<organism evidence="2 3">
    <name type="scientific">Brevifollis gellanilyticus</name>
    <dbReference type="NCBI Taxonomy" id="748831"/>
    <lineage>
        <taxon>Bacteria</taxon>
        <taxon>Pseudomonadati</taxon>
        <taxon>Verrucomicrobiota</taxon>
        <taxon>Verrucomicrobiia</taxon>
        <taxon>Verrucomicrobiales</taxon>
        <taxon>Verrucomicrobiaceae</taxon>
    </lineage>
</organism>
<accession>A0A512MHY9</accession>
<gene>
    <name evidence="2" type="ORF">BGE01nite_56480</name>
</gene>
<dbReference type="OrthoDB" id="9791748at2"/>
<proteinExistence type="predicted"/>
<evidence type="ECO:0000313" key="3">
    <source>
        <dbReference type="Proteomes" id="UP000321577"/>
    </source>
</evidence>
<reference evidence="2 3" key="1">
    <citation type="submission" date="2019-07" db="EMBL/GenBank/DDBJ databases">
        <title>Whole genome shotgun sequence of Brevifollis gellanilyticus NBRC 108608.</title>
        <authorList>
            <person name="Hosoyama A."/>
            <person name="Uohara A."/>
            <person name="Ohji S."/>
            <person name="Ichikawa N."/>
        </authorList>
    </citation>
    <scope>NUCLEOTIDE SEQUENCE [LARGE SCALE GENOMIC DNA]</scope>
    <source>
        <strain evidence="2 3">NBRC 108608</strain>
    </source>
</reference>
<evidence type="ECO:0000256" key="1">
    <source>
        <dbReference type="SAM" id="SignalP"/>
    </source>
</evidence>
<dbReference type="AlphaFoldDB" id="A0A512MHY9"/>
<feature type="chain" id="PRO_5022200369" description="DUF4331 domain-containing protein" evidence="1">
    <location>
        <begin position="25"/>
        <end position="489"/>
    </location>
</feature>
<dbReference type="Pfam" id="PF14224">
    <property type="entry name" value="DUF4331"/>
    <property type="match status" value="1"/>
</dbReference>
<name>A0A512MHY9_9BACT</name>
<dbReference type="RefSeq" id="WP_146856152.1">
    <property type="nucleotide sequence ID" value="NZ_BKAG01000090.1"/>
</dbReference>
<keyword evidence="1" id="KW-0732">Signal</keyword>
<dbReference type="Proteomes" id="UP000321577">
    <property type="component" value="Unassembled WGS sequence"/>
</dbReference>
<sequence length="489" mass="51974">MITTKPSRVLSLALTALLPLTGHASSHMDAPLITLDPAANTTDVYAFVSTHNSVKYLTVALAVYPHEEPGVGPNRYNFDDNVLYRIRVATGASLPTAAIPKPKAVPTATYEFSFKTTYKNKNTIAQSYLGVINTVDDASQNLTQKYSVKKIGSDNKATMLFVNAVVPPNNQGLTTPLYNQGNSGENAAREGVAMAAGLDTYTAASVYTNLAGYQVFAGQRDDGFYADVQSIFDLDFSFAGANKPFDSQAGFNVHTIVLNIPVTELGGDQKIAGVWAETCRQTTTVLKDSAADTRAGTFVQVGRQGNPLFCEALLPGLVKDAYNRSPVAEDVMRFKQYATAPELATILGAQPDRRVNRTDIAGIFIPDIIKVDLSTAPARLAGGSNVGAAPSDAGFHRLGIFGGDTLTSTVQAGFGGGTVPGGWPNGRRFGDDVVDIAVIALLSDLRTSPPMIFGSPATDIDRVTGNDIGYNKVFPYAATPLNGRNHQHD</sequence>
<feature type="signal peptide" evidence="1">
    <location>
        <begin position="1"/>
        <end position="24"/>
    </location>
</feature>
<evidence type="ECO:0008006" key="4">
    <source>
        <dbReference type="Google" id="ProtNLM"/>
    </source>
</evidence>
<protein>
    <recommendedName>
        <fullName evidence="4">DUF4331 domain-containing protein</fullName>
    </recommendedName>
</protein>
<dbReference type="EMBL" id="BKAG01000090">
    <property type="protein sequence ID" value="GEP46357.1"/>
    <property type="molecule type" value="Genomic_DNA"/>
</dbReference>
<evidence type="ECO:0000313" key="2">
    <source>
        <dbReference type="EMBL" id="GEP46357.1"/>
    </source>
</evidence>